<feature type="region of interest" description="Disordered" evidence="1">
    <location>
        <begin position="28"/>
        <end position="361"/>
    </location>
</feature>
<proteinExistence type="predicted"/>
<name>A0A9W7BYA8_9STRA</name>
<feature type="compositionally biased region" description="Low complexity" evidence="1">
    <location>
        <begin position="292"/>
        <end position="303"/>
    </location>
</feature>
<sequence length="516" mass="57230">MSGRHLTGDVSLDDEIIFMNDEAAVNIPLRKSSSLGRGGRGAGGGVANGDDVDARLGGSRFSRPSTSSSFTRPHNSFASSRKPCYHSPEDDDDVSENDGDDDGMGGFGDLDSLRDDDSVDLRRREAAEEQRVRQQQVQADEARRREAEKMRQSVADIERRREEEEQRRRREKEEREEGQGRRASKSRSRRYSQDDEFGLQQQQSTTSGPNKQGKKGLLSSLRPSQWGTVSSPSGSSSRSGGGGLSQIKEDNTFGGRGDKRKKKMRGKKELSNSRKLLKAALGEPKKKKKKTQGLSQSLTQQQQAHPAALTQTPAVDEDDRFSFGKSFSMSQAPPQSKSPDEPVEPTDNIALDNPATPQKKGIDQMYQRNVISTTPTKKNTQNPGPIESSVADYTYDCNLLNRRSVLYGYDPLDSNDPRHNLTSISVECVVEKRDWEFLNICKCKVISSTDGRAKEGAELWVALKKDFEKLEAVGDRIKFWGAEIHDGVVFGTDRYEEIGNDDRGGTKTAKTGEVEI</sequence>
<feature type="compositionally biased region" description="Polar residues" evidence="1">
    <location>
        <begin position="325"/>
        <end position="337"/>
    </location>
</feature>
<accession>A0A9W7BYA8</accession>
<feature type="compositionally biased region" description="Low complexity" evidence="1">
    <location>
        <begin position="59"/>
        <end position="73"/>
    </location>
</feature>
<feature type="compositionally biased region" description="Gly residues" evidence="1">
    <location>
        <begin position="36"/>
        <end position="47"/>
    </location>
</feature>
<comment type="caution">
    <text evidence="2">The sequence shown here is derived from an EMBL/GenBank/DDBJ whole genome shotgun (WGS) entry which is preliminary data.</text>
</comment>
<feature type="compositionally biased region" description="Basic and acidic residues" evidence="1">
    <location>
        <begin position="140"/>
        <end position="180"/>
    </location>
</feature>
<feature type="compositionally biased region" description="Basic and acidic residues" evidence="1">
    <location>
        <begin position="111"/>
        <end position="132"/>
    </location>
</feature>
<reference evidence="3" key="1">
    <citation type="journal article" date="2023" name="Commun. Biol.">
        <title>Genome analysis of Parmales, the sister group of diatoms, reveals the evolutionary specialization of diatoms from phago-mixotrophs to photoautotrophs.</title>
        <authorList>
            <person name="Ban H."/>
            <person name="Sato S."/>
            <person name="Yoshikawa S."/>
            <person name="Yamada K."/>
            <person name="Nakamura Y."/>
            <person name="Ichinomiya M."/>
            <person name="Sato N."/>
            <person name="Blanc-Mathieu R."/>
            <person name="Endo H."/>
            <person name="Kuwata A."/>
            <person name="Ogata H."/>
        </authorList>
    </citation>
    <scope>NUCLEOTIDE SEQUENCE [LARGE SCALE GENOMIC DNA]</scope>
    <source>
        <strain evidence="3">NIES 3699</strain>
    </source>
</reference>
<evidence type="ECO:0000313" key="3">
    <source>
        <dbReference type="Proteomes" id="UP001165160"/>
    </source>
</evidence>
<feature type="compositionally biased region" description="Acidic residues" evidence="1">
    <location>
        <begin position="89"/>
        <end position="103"/>
    </location>
</feature>
<dbReference type="EMBL" id="BRXX01000225">
    <property type="protein sequence ID" value="GMH98787.1"/>
    <property type="molecule type" value="Genomic_DNA"/>
</dbReference>
<protein>
    <submittedName>
        <fullName evidence="2">Uncharacterized protein</fullName>
    </submittedName>
</protein>
<feature type="compositionally biased region" description="Polar residues" evidence="1">
    <location>
        <begin position="199"/>
        <end position="210"/>
    </location>
</feature>
<organism evidence="2 3">
    <name type="scientific">Triparma verrucosa</name>
    <dbReference type="NCBI Taxonomy" id="1606542"/>
    <lineage>
        <taxon>Eukaryota</taxon>
        <taxon>Sar</taxon>
        <taxon>Stramenopiles</taxon>
        <taxon>Ochrophyta</taxon>
        <taxon>Bolidophyceae</taxon>
        <taxon>Parmales</taxon>
        <taxon>Triparmaceae</taxon>
        <taxon>Triparma</taxon>
    </lineage>
</organism>
<dbReference type="Proteomes" id="UP001165160">
    <property type="component" value="Unassembled WGS sequence"/>
</dbReference>
<evidence type="ECO:0000313" key="2">
    <source>
        <dbReference type="EMBL" id="GMH98787.1"/>
    </source>
</evidence>
<keyword evidence="3" id="KW-1185">Reference proteome</keyword>
<dbReference type="AlphaFoldDB" id="A0A9W7BYA8"/>
<gene>
    <name evidence="2" type="ORF">TrVE_jg8868</name>
</gene>
<feature type="compositionally biased region" description="Low complexity" evidence="1">
    <location>
        <begin position="224"/>
        <end position="238"/>
    </location>
</feature>
<evidence type="ECO:0000256" key="1">
    <source>
        <dbReference type="SAM" id="MobiDB-lite"/>
    </source>
</evidence>